<keyword evidence="2" id="KW-1185">Reference proteome</keyword>
<sequence length="333" mass="35944">MRSKSIVAVALVAAASGVIAELEQRPRIYFPRQVKRVFTNTTIVVTSLASQSSSSSQIETSSSTRRDAISDIASSLSLDPGTSSDDDEGTTTIIIPTTVFVAPSPTGSFSRNDTDTTTTTAIVASESGSSSVQSPTVKEETTSTSSTSTIPTSDLALTSGSSDSLTSAITNATSAASSSASAETSESTSDSILTPTSSGILLFPTTAYYWNDNIQFTNFKWDNLCLSHQRNKFDGNRKWSVLEYSYFRCDTNINTGFDTTSIIVYTASIVVCSVQRDDNGNSDINIIARVVYTLFIRCIDNFYDISPTEHDRASIKFYQFSFNEFASNINDIC</sequence>
<organism evidence="1 2">
    <name type="scientific">Nemania bipapillata</name>
    <dbReference type="NCBI Taxonomy" id="110536"/>
    <lineage>
        <taxon>Eukaryota</taxon>
        <taxon>Fungi</taxon>
        <taxon>Dikarya</taxon>
        <taxon>Ascomycota</taxon>
        <taxon>Pezizomycotina</taxon>
        <taxon>Sordariomycetes</taxon>
        <taxon>Xylariomycetidae</taxon>
        <taxon>Xylariales</taxon>
        <taxon>Xylariaceae</taxon>
        <taxon>Nemania</taxon>
    </lineage>
</organism>
<evidence type="ECO:0000313" key="1">
    <source>
        <dbReference type="EMBL" id="KAJ8121089.1"/>
    </source>
</evidence>
<protein>
    <submittedName>
        <fullName evidence="1">Uncharacterized protein</fullName>
    </submittedName>
</protein>
<comment type="caution">
    <text evidence="1">The sequence shown here is derived from an EMBL/GenBank/DDBJ whole genome shotgun (WGS) entry which is preliminary data.</text>
</comment>
<proteinExistence type="predicted"/>
<gene>
    <name evidence="1" type="ORF">ONZ43_g2372</name>
</gene>
<name>A0ACC2J176_9PEZI</name>
<dbReference type="EMBL" id="JAPESX010000481">
    <property type="protein sequence ID" value="KAJ8121089.1"/>
    <property type="molecule type" value="Genomic_DNA"/>
</dbReference>
<reference evidence="1" key="1">
    <citation type="submission" date="2022-11" db="EMBL/GenBank/DDBJ databases">
        <title>Genome Sequence of Nemania bipapillata.</title>
        <authorList>
            <person name="Buettner E."/>
        </authorList>
    </citation>
    <scope>NUCLEOTIDE SEQUENCE</scope>
    <source>
        <strain evidence="1">CP14</strain>
    </source>
</reference>
<dbReference type="Proteomes" id="UP001153334">
    <property type="component" value="Unassembled WGS sequence"/>
</dbReference>
<accession>A0ACC2J176</accession>
<evidence type="ECO:0000313" key="2">
    <source>
        <dbReference type="Proteomes" id="UP001153334"/>
    </source>
</evidence>